<protein>
    <recommendedName>
        <fullName evidence="5">Secreted protein</fullName>
    </recommendedName>
</protein>
<organism evidence="3 4">
    <name type="scientific">Streptomyces blastmyceticus</name>
    <dbReference type="NCBI Taxonomy" id="68180"/>
    <lineage>
        <taxon>Bacteria</taxon>
        <taxon>Bacillati</taxon>
        <taxon>Actinomycetota</taxon>
        <taxon>Actinomycetes</taxon>
        <taxon>Kitasatosporales</taxon>
        <taxon>Streptomycetaceae</taxon>
        <taxon>Streptomyces</taxon>
    </lineage>
</organism>
<evidence type="ECO:0000256" key="1">
    <source>
        <dbReference type="SAM" id="MobiDB-lite"/>
    </source>
</evidence>
<proteinExistence type="predicted"/>
<gene>
    <name evidence="3" type="ORF">GCM10010319_03030</name>
</gene>
<dbReference type="Proteomes" id="UP001500063">
    <property type="component" value="Unassembled WGS sequence"/>
</dbReference>
<evidence type="ECO:0000256" key="2">
    <source>
        <dbReference type="SAM" id="SignalP"/>
    </source>
</evidence>
<name>A0ABN0WA79_9ACTN</name>
<feature type="compositionally biased region" description="Pro residues" evidence="1">
    <location>
        <begin position="114"/>
        <end position="123"/>
    </location>
</feature>
<sequence length="136" mass="13181">MPQHRRPSAAAVLLLLLAVVFCPSLAGAGPFASGPGKGAAASKVSAAAVQSPASGAGAEARPHAVDAFGTGGTCKQQDAPLSGTQAAVAHAHNDPLTGPGATRTALPEGHAPRPGAPRAPPVPVAGCAELLPVLRI</sequence>
<reference evidence="3 4" key="1">
    <citation type="journal article" date="2019" name="Int. J. Syst. Evol. Microbiol.">
        <title>The Global Catalogue of Microorganisms (GCM) 10K type strain sequencing project: providing services to taxonomists for standard genome sequencing and annotation.</title>
        <authorList>
            <consortium name="The Broad Institute Genomics Platform"/>
            <consortium name="The Broad Institute Genome Sequencing Center for Infectious Disease"/>
            <person name="Wu L."/>
            <person name="Ma J."/>
        </authorList>
    </citation>
    <scope>NUCLEOTIDE SEQUENCE [LARGE SCALE GENOMIC DNA]</scope>
    <source>
        <strain evidence="3 4">JCM 4565</strain>
    </source>
</reference>
<evidence type="ECO:0008006" key="5">
    <source>
        <dbReference type="Google" id="ProtNLM"/>
    </source>
</evidence>
<evidence type="ECO:0000313" key="4">
    <source>
        <dbReference type="Proteomes" id="UP001500063"/>
    </source>
</evidence>
<feature type="signal peptide" evidence="2">
    <location>
        <begin position="1"/>
        <end position="28"/>
    </location>
</feature>
<comment type="caution">
    <text evidence="3">The sequence shown here is derived from an EMBL/GenBank/DDBJ whole genome shotgun (WGS) entry which is preliminary data.</text>
</comment>
<dbReference type="RefSeq" id="WP_344115218.1">
    <property type="nucleotide sequence ID" value="NZ_BAAABW010000001.1"/>
</dbReference>
<feature type="region of interest" description="Disordered" evidence="1">
    <location>
        <begin position="68"/>
        <end position="123"/>
    </location>
</feature>
<evidence type="ECO:0000313" key="3">
    <source>
        <dbReference type="EMBL" id="GAA0330431.1"/>
    </source>
</evidence>
<keyword evidence="2" id="KW-0732">Signal</keyword>
<keyword evidence="4" id="KW-1185">Reference proteome</keyword>
<feature type="chain" id="PRO_5045586942" description="Secreted protein" evidence="2">
    <location>
        <begin position="29"/>
        <end position="136"/>
    </location>
</feature>
<accession>A0ABN0WA79</accession>
<dbReference type="EMBL" id="BAAABW010000001">
    <property type="protein sequence ID" value="GAA0330431.1"/>
    <property type="molecule type" value="Genomic_DNA"/>
</dbReference>